<comment type="caution">
    <text evidence="2">The sequence shown here is derived from an EMBL/GenBank/DDBJ whole genome shotgun (WGS) entry which is preliminary data.</text>
</comment>
<protein>
    <submittedName>
        <fullName evidence="2">DUF4097 family beta strand repeat-containing protein</fullName>
    </submittedName>
</protein>
<dbReference type="InterPro" id="IPR025164">
    <property type="entry name" value="Toastrack_DUF4097"/>
</dbReference>
<gene>
    <name evidence="2" type="ORF">ACFP3M_15750</name>
</gene>
<feature type="domain" description="DUF4097" evidence="1">
    <location>
        <begin position="128"/>
        <end position="230"/>
    </location>
</feature>
<organism evidence="2 3">
    <name type="scientific">Streptomyces ramulosus</name>
    <dbReference type="NCBI Taxonomy" id="47762"/>
    <lineage>
        <taxon>Bacteria</taxon>
        <taxon>Bacillati</taxon>
        <taxon>Actinomycetota</taxon>
        <taxon>Actinomycetes</taxon>
        <taxon>Kitasatosporales</taxon>
        <taxon>Streptomycetaceae</taxon>
        <taxon>Streptomyces</taxon>
    </lineage>
</organism>
<dbReference type="Gene3D" id="2.160.20.120">
    <property type="match status" value="1"/>
</dbReference>
<evidence type="ECO:0000313" key="3">
    <source>
        <dbReference type="Proteomes" id="UP001596241"/>
    </source>
</evidence>
<dbReference type="RefSeq" id="WP_345083832.1">
    <property type="nucleotide sequence ID" value="NZ_BAAAWG010000007.1"/>
</dbReference>
<dbReference type="Proteomes" id="UP001596241">
    <property type="component" value="Unassembled WGS sequence"/>
</dbReference>
<keyword evidence="3" id="KW-1185">Reference proteome</keyword>
<proteinExistence type="predicted"/>
<dbReference type="EMBL" id="JBHSPW010000006">
    <property type="protein sequence ID" value="MFC5894274.1"/>
    <property type="molecule type" value="Genomic_DNA"/>
</dbReference>
<evidence type="ECO:0000313" key="2">
    <source>
        <dbReference type="EMBL" id="MFC5894274.1"/>
    </source>
</evidence>
<sequence length="246" mass="24810">MAAVAVDLWGNLAMTRLRTASLALLCAGAAALTTGCSGGFGPSKSAERTYSVSGDVRTVTATTSGGSVEVVATDGSGPVRVTEKYSYRDSRPSPTHSVADGELTLDASVCRGLGDNCTVSYRVQVPRATAVDLRTSGGDVTVRGTRGSVAARTSGGDVTLDAVAAREALAKTSGGNVSATFTTVPDDVSGTTSGGDVTIRVPRSTYDVEATTSGGDRKVTVPTDPDARRRVVARTSGGDVSVLAGS</sequence>
<reference evidence="3" key="1">
    <citation type="journal article" date="2019" name="Int. J. Syst. Evol. Microbiol.">
        <title>The Global Catalogue of Microorganisms (GCM) 10K type strain sequencing project: providing services to taxonomists for standard genome sequencing and annotation.</title>
        <authorList>
            <consortium name="The Broad Institute Genomics Platform"/>
            <consortium name="The Broad Institute Genome Sequencing Center for Infectious Disease"/>
            <person name="Wu L."/>
            <person name="Ma J."/>
        </authorList>
    </citation>
    <scope>NUCLEOTIDE SEQUENCE [LARGE SCALE GENOMIC DNA]</scope>
    <source>
        <strain evidence="3">CGMCC 1.15809</strain>
    </source>
</reference>
<name>A0ABW1FLZ0_9ACTN</name>
<dbReference type="Pfam" id="PF13349">
    <property type="entry name" value="DUF4097"/>
    <property type="match status" value="1"/>
</dbReference>
<accession>A0ABW1FLZ0</accession>
<evidence type="ECO:0000259" key="1">
    <source>
        <dbReference type="Pfam" id="PF13349"/>
    </source>
</evidence>